<proteinExistence type="predicted"/>
<dbReference type="Pfam" id="PF06202">
    <property type="entry name" value="GDE_C"/>
    <property type="match status" value="1"/>
</dbReference>
<comment type="caution">
    <text evidence="3">The sequence shown here is derived from an EMBL/GenBank/DDBJ whole genome shotgun (WGS) entry which is preliminary data.</text>
</comment>
<feature type="domain" description="Glycogen debranching enzyme bacterial and archaeal type N-terminal" evidence="2">
    <location>
        <begin position="19"/>
        <end position="246"/>
    </location>
</feature>
<protein>
    <recommendedName>
        <fullName evidence="5">Glycogen debranching enzyme</fullName>
    </recommendedName>
</protein>
<dbReference type="Pfam" id="PF12439">
    <property type="entry name" value="GDE_N"/>
    <property type="match status" value="1"/>
</dbReference>
<keyword evidence="4" id="KW-1185">Reference proteome</keyword>
<evidence type="ECO:0000259" key="2">
    <source>
        <dbReference type="Pfam" id="PF12439"/>
    </source>
</evidence>
<organism evidence="3 4">
    <name type="scientific">Limnospira platensis NIES-46</name>
    <dbReference type="NCBI Taxonomy" id="1236695"/>
    <lineage>
        <taxon>Bacteria</taxon>
        <taxon>Bacillati</taxon>
        <taxon>Cyanobacteriota</taxon>
        <taxon>Cyanophyceae</taxon>
        <taxon>Oscillatoriophycideae</taxon>
        <taxon>Oscillatoriales</taxon>
        <taxon>Sirenicapillariaceae</taxon>
        <taxon>Limnospira</taxon>
    </lineage>
</organism>
<evidence type="ECO:0000313" key="4">
    <source>
        <dbReference type="Proteomes" id="UP000326169"/>
    </source>
</evidence>
<dbReference type="InterPro" id="IPR012341">
    <property type="entry name" value="6hp_glycosidase-like_sf"/>
</dbReference>
<dbReference type="PANTHER" id="PTHR10569">
    <property type="entry name" value="GLYCOGEN DEBRANCHING ENZYME"/>
    <property type="match status" value="1"/>
</dbReference>
<name>A0A5M3T4I4_LIMPL</name>
<evidence type="ECO:0008006" key="5">
    <source>
        <dbReference type="Google" id="ProtNLM"/>
    </source>
</evidence>
<dbReference type="InterPro" id="IPR008928">
    <property type="entry name" value="6-hairpin_glycosidase_sf"/>
</dbReference>
<accession>A0A5M3T4I4</accession>
<sequence>MVLAFGREICNYLNSSECREWLITNGIGGYGAGTVSGMLTRRYHGLMIAALNPPLNRTLLLTKLDETVSYDEQFFPIYTNRWADGKVDPEGFKHIQHFRLEGTIPVWDFACGDALLEKRIWMRTGENTTYVKYTLLRATRAISLSIKAMVNHRDHHYNTNANNANNCQIDIKSRSQGVEIRLFPDTNPLYLFTQGSGEEEVMISTPGNPWYYGYDLAIERYRGMDWTEDHLHACTLHTTLTPGSALTVIASTKADPNLDIMTELEAKRQKDRVLLEYKSPPAQRPDWISQLILAADQFIVDRTLKDGTPGKTIIAGYPWFGDWGRDTMISLPGLTLSTGRADIARTILQTFSHYVDRGMLPNRFPEVGDTPDYNTVDATLWYWDSIRAYFDHTLDINLLAELFPVLDSIIHWHHQGTRYNIKVDPEDGLLYAGEPGSQLTWMDAKVGDWVVTPRVGKPIEVNALWYHALQIMIRIAKILDKPSQDYETWAKKTAEGFSRFWNPQTGYCYDVLDTPEGDDPSLRPNQIFAISLPQLGKMGYSCLLTPSQQRQVVDICSQKLLTSYGLRSLSPEDAKYQGVYGGDQLQRDGAYHQGTVWGWLQGPFALAHFHVYGDRSQAQSFLEPMADHLNNHGLGTLSEIFDGDPPISARGCFAQAWTVAEVLRAWFELESDQGA</sequence>
<dbReference type="InterPro" id="IPR006451">
    <property type="entry name" value="Glycogen_debranch_arc"/>
</dbReference>
<dbReference type="InterPro" id="IPR032790">
    <property type="entry name" value="GDE_C"/>
</dbReference>
<dbReference type="PANTHER" id="PTHR10569:SF2">
    <property type="entry name" value="GLYCOGEN DEBRANCHING ENZYME"/>
    <property type="match status" value="1"/>
</dbReference>
<dbReference type="EMBL" id="BIMW01000103">
    <property type="protein sequence ID" value="GCE94643.1"/>
    <property type="molecule type" value="Genomic_DNA"/>
</dbReference>
<gene>
    <name evidence="3" type="ORF">NIES46_27020</name>
</gene>
<evidence type="ECO:0000313" key="3">
    <source>
        <dbReference type="EMBL" id="GCE94643.1"/>
    </source>
</evidence>
<reference evidence="3 4" key="1">
    <citation type="journal article" date="2019" name="J Genomics">
        <title>The Draft Genome of a Hydrogen-producing Cyanobacterium, Arthrospira platensis NIES-46.</title>
        <authorList>
            <person name="Suzuki S."/>
            <person name="Yamaguchi H."/>
            <person name="Kawachi M."/>
        </authorList>
    </citation>
    <scope>NUCLEOTIDE SEQUENCE [LARGE SCALE GENOMIC DNA]</scope>
    <source>
        <strain evidence="3 4">NIES-46</strain>
    </source>
</reference>
<feature type="domain" description="Glycogen debranching enzyme C-terminal" evidence="1">
    <location>
        <begin position="294"/>
        <end position="664"/>
    </location>
</feature>
<dbReference type="Proteomes" id="UP000326169">
    <property type="component" value="Unassembled WGS sequence"/>
</dbReference>
<dbReference type="InterPro" id="IPR010401">
    <property type="entry name" value="AGL/Gdb1"/>
</dbReference>
<dbReference type="RefSeq" id="WP_006618886.1">
    <property type="nucleotide sequence ID" value="NZ_BIMW01000103.1"/>
</dbReference>
<evidence type="ECO:0000259" key="1">
    <source>
        <dbReference type="Pfam" id="PF06202"/>
    </source>
</evidence>
<dbReference type="NCBIfam" id="TIGR01561">
    <property type="entry name" value="gde_arch"/>
    <property type="match status" value="1"/>
</dbReference>
<dbReference type="GeneID" id="301683531"/>
<dbReference type="SUPFAM" id="SSF48208">
    <property type="entry name" value="Six-hairpin glycosidases"/>
    <property type="match status" value="1"/>
</dbReference>
<dbReference type="Gene3D" id="1.50.10.10">
    <property type="match status" value="1"/>
</dbReference>
<dbReference type="InterPro" id="IPR024742">
    <property type="entry name" value="Glycogen_debranch_N"/>
</dbReference>